<name>A0A8J3BTW7_9FLAO</name>
<keyword evidence="3" id="KW-1185">Reference proteome</keyword>
<evidence type="ECO:0000313" key="2">
    <source>
        <dbReference type="EMBL" id="GGK35806.1"/>
    </source>
</evidence>
<reference evidence="2" key="2">
    <citation type="submission" date="2020-09" db="EMBL/GenBank/DDBJ databases">
        <authorList>
            <person name="Sun Q."/>
            <person name="Ohkuma M."/>
        </authorList>
    </citation>
    <scope>NUCLEOTIDE SEQUENCE</scope>
    <source>
        <strain evidence="2">JCM 12862</strain>
    </source>
</reference>
<gene>
    <name evidence="2" type="ORF">GCM10007962_32680</name>
</gene>
<dbReference type="Proteomes" id="UP000612329">
    <property type="component" value="Unassembled WGS sequence"/>
</dbReference>
<protein>
    <recommendedName>
        <fullName evidence="1">Immunity protein 63 domain-containing protein</fullName>
    </recommendedName>
</protein>
<feature type="domain" description="Immunity protein 63" evidence="1">
    <location>
        <begin position="46"/>
        <end position="120"/>
    </location>
</feature>
<reference evidence="2" key="1">
    <citation type="journal article" date="2014" name="Int. J. Syst. Evol. Microbiol.">
        <title>Complete genome sequence of Corynebacterium casei LMG S-19264T (=DSM 44701T), isolated from a smear-ripened cheese.</title>
        <authorList>
            <consortium name="US DOE Joint Genome Institute (JGI-PGF)"/>
            <person name="Walter F."/>
            <person name="Albersmeier A."/>
            <person name="Kalinowski J."/>
            <person name="Ruckert C."/>
        </authorList>
    </citation>
    <scope>NUCLEOTIDE SEQUENCE</scope>
    <source>
        <strain evidence="2">JCM 12862</strain>
    </source>
</reference>
<dbReference type="RefSeq" id="WP_188655213.1">
    <property type="nucleotide sequence ID" value="NZ_BMNR01000017.1"/>
</dbReference>
<organism evidence="2 3">
    <name type="scientific">Yeosuana aromativorans</name>
    <dbReference type="NCBI Taxonomy" id="288019"/>
    <lineage>
        <taxon>Bacteria</taxon>
        <taxon>Pseudomonadati</taxon>
        <taxon>Bacteroidota</taxon>
        <taxon>Flavobacteriia</taxon>
        <taxon>Flavobacteriales</taxon>
        <taxon>Flavobacteriaceae</taxon>
        <taxon>Yeosuana</taxon>
    </lineage>
</organism>
<evidence type="ECO:0000259" key="1">
    <source>
        <dbReference type="Pfam" id="PF15599"/>
    </source>
</evidence>
<dbReference type="InterPro" id="IPR028952">
    <property type="entry name" value="Imm63"/>
</dbReference>
<dbReference type="EMBL" id="BMNR01000017">
    <property type="protein sequence ID" value="GGK35806.1"/>
    <property type="molecule type" value="Genomic_DNA"/>
</dbReference>
<evidence type="ECO:0000313" key="3">
    <source>
        <dbReference type="Proteomes" id="UP000612329"/>
    </source>
</evidence>
<dbReference type="Pfam" id="PF15599">
    <property type="entry name" value="Imm63"/>
    <property type="match status" value="1"/>
</dbReference>
<dbReference type="AlphaFoldDB" id="A0A8J3BTW7"/>
<proteinExistence type="predicted"/>
<sequence>MSQIQLLEREFNRLSKKISVPERLKPSFGPSDYDEKPCVFEDYKNNLHYAAKERGQISFDKITSDFDEILYWIFDSITFSMAVDFELNSRIEEQDCRRIAFEHQTQLMTTINKIWGEKTIKKHNEILKEHPFDDFASIRADYCRDLRKQGLGEDEIDRKAYEKYPEK</sequence>
<accession>A0A8J3BTW7</accession>
<comment type="caution">
    <text evidence="2">The sequence shown here is derived from an EMBL/GenBank/DDBJ whole genome shotgun (WGS) entry which is preliminary data.</text>
</comment>